<dbReference type="GO" id="GO:0005525">
    <property type="term" value="F:GTP binding"/>
    <property type="evidence" value="ECO:0007669"/>
    <property type="project" value="UniProtKB-KW"/>
</dbReference>
<dbReference type="GO" id="GO:0005874">
    <property type="term" value="C:microtubule"/>
    <property type="evidence" value="ECO:0007669"/>
    <property type="project" value="UniProtKB-KW"/>
</dbReference>
<sequence>MDLEPGTMDSELIDSVLDIVRKEAESCDCLQGLCSTPPRRHRIRHGHLLISKIREEYRDRMMLTFSVFPSPKICNTVVETCSHIRCSSRPKSARHTAHVGEVGQAHGAHRLAPLLRRLILLVVIPLAAVRPHHRLPQVHPRRRHVHALLLLFLLQQEQHHEAHHAEQPMDSCVLIEPLPERKTLSDVVCSWCL</sequence>
<accession>A0A5J9W2T8</accession>
<feature type="non-terminal residue" evidence="5">
    <location>
        <position position="1"/>
    </location>
</feature>
<evidence type="ECO:0000256" key="2">
    <source>
        <dbReference type="ARBA" id="ARBA00022701"/>
    </source>
</evidence>
<gene>
    <name evidence="5" type="ORF">EJB05_08641</name>
</gene>
<dbReference type="InterPro" id="IPR000217">
    <property type="entry name" value="Tubulin"/>
</dbReference>
<dbReference type="PRINTS" id="PR01163">
    <property type="entry name" value="BETATUBULIN"/>
</dbReference>
<proteinExistence type="inferred from homology"/>
<keyword evidence="6" id="KW-1185">Reference proteome</keyword>
<organism evidence="5 6">
    <name type="scientific">Eragrostis curvula</name>
    <name type="common">weeping love grass</name>
    <dbReference type="NCBI Taxonomy" id="38414"/>
    <lineage>
        <taxon>Eukaryota</taxon>
        <taxon>Viridiplantae</taxon>
        <taxon>Streptophyta</taxon>
        <taxon>Embryophyta</taxon>
        <taxon>Tracheophyta</taxon>
        <taxon>Spermatophyta</taxon>
        <taxon>Magnoliopsida</taxon>
        <taxon>Liliopsida</taxon>
        <taxon>Poales</taxon>
        <taxon>Poaceae</taxon>
        <taxon>PACMAD clade</taxon>
        <taxon>Chloridoideae</taxon>
        <taxon>Eragrostideae</taxon>
        <taxon>Eragrostidinae</taxon>
        <taxon>Eragrostis</taxon>
    </lineage>
</organism>
<dbReference type="Proteomes" id="UP000324897">
    <property type="component" value="Unassembled WGS sequence"/>
</dbReference>
<dbReference type="GO" id="GO:0003924">
    <property type="term" value="F:GTPase activity"/>
    <property type="evidence" value="ECO:0007669"/>
    <property type="project" value="InterPro"/>
</dbReference>
<dbReference type="InterPro" id="IPR036525">
    <property type="entry name" value="Tubulin/FtsZ_GTPase_sf"/>
</dbReference>
<keyword evidence="4" id="KW-0342">GTP-binding</keyword>
<name>A0A5J9W2T8_9POAL</name>
<dbReference type="SUPFAM" id="SSF52490">
    <property type="entry name" value="Tubulin nucleotide-binding domain-like"/>
    <property type="match status" value="1"/>
</dbReference>
<evidence type="ECO:0000256" key="1">
    <source>
        <dbReference type="ARBA" id="ARBA00009636"/>
    </source>
</evidence>
<dbReference type="PANTHER" id="PTHR11588">
    <property type="entry name" value="TUBULIN"/>
    <property type="match status" value="1"/>
</dbReference>
<keyword evidence="3" id="KW-0547">Nucleotide-binding</keyword>
<evidence type="ECO:0000256" key="4">
    <source>
        <dbReference type="ARBA" id="ARBA00023134"/>
    </source>
</evidence>
<dbReference type="Gene3D" id="3.40.50.1440">
    <property type="entry name" value="Tubulin/FtsZ, GTPase domain"/>
    <property type="match status" value="1"/>
</dbReference>
<protein>
    <submittedName>
        <fullName evidence="5">Uncharacterized protein</fullName>
    </submittedName>
</protein>
<dbReference type="GO" id="GO:0005200">
    <property type="term" value="F:structural constituent of cytoskeleton"/>
    <property type="evidence" value="ECO:0007669"/>
    <property type="project" value="InterPro"/>
</dbReference>
<reference evidence="5 6" key="1">
    <citation type="journal article" date="2019" name="Sci. Rep.">
        <title>A high-quality genome of Eragrostis curvula grass provides insights into Poaceae evolution and supports new strategies to enhance forage quality.</title>
        <authorList>
            <person name="Carballo J."/>
            <person name="Santos B.A.C.M."/>
            <person name="Zappacosta D."/>
            <person name="Garbus I."/>
            <person name="Selva J.P."/>
            <person name="Gallo C.A."/>
            <person name="Diaz A."/>
            <person name="Albertini E."/>
            <person name="Caccamo M."/>
            <person name="Echenique V."/>
        </authorList>
    </citation>
    <scope>NUCLEOTIDE SEQUENCE [LARGE SCALE GENOMIC DNA]</scope>
    <source>
        <strain evidence="6">cv. Victoria</strain>
        <tissue evidence="5">Leaf</tissue>
    </source>
</reference>
<dbReference type="AlphaFoldDB" id="A0A5J9W2T8"/>
<comment type="similarity">
    <text evidence="1">Belongs to the tubulin family.</text>
</comment>
<keyword evidence="2" id="KW-0493">Microtubule</keyword>
<dbReference type="GO" id="GO:0007017">
    <property type="term" value="P:microtubule-based process"/>
    <property type="evidence" value="ECO:0007669"/>
    <property type="project" value="InterPro"/>
</dbReference>
<evidence type="ECO:0000313" key="5">
    <source>
        <dbReference type="EMBL" id="TVU42247.1"/>
    </source>
</evidence>
<evidence type="ECO:0000256" key="3">
    <source>
        <dbReference type="ARBA" id="ARBA00022741"/>
    </source>
</evidence>
<comment type="caution">
    <text evidence="5">The sequence shown here is derived from an EMBL/GenBank/DDBJ whole genome shotgun (WGS) entry which is preliminary data.</text>
</comment>
<dbReference type="Gramene" id="TVU42247">
    <property type="protein sequence ID" value="TVU42247"/>
    <property type="gene ID" value="EJB05_08641"/>
</dbReference>
<dbReference type="InterPro" id="IPR002453">
    <property type="entry name" value="Beta_tubulin"/>
</dbReference>
<dbReference type="EMBL" id="RWGY01000005">
    <property type="protein sequence ID" value="TVU42247.1"/>
    <property type="molecule type" value="Genomic_DNA"/>
</dbReference>
<evidence type="ECO:0000313" key="6">
    <source>
        <dbReference type="Proteomes" id="UP000324897"/>
    </source>
</evidence>